<protein>
    <submittedName>
        <fullName evidence="2">RimJ/RimL family protein N-acetyltransferase</fullName>
    </submittedName>
</protein>
<dbReference type="InterPro" id="IPR000182">
    <property type="entry name" value="GNAT_dom"/>
</dbReference>
<organism evidence="2 3">
    <name type="scientific">Maribacter vaceletii</name>
    <dbReference type="NCBI Taxonomy" id="1206816"/>
    <lineage>
        <taxon>Bacteria</taxon>
        <taxon>Pseudomonadati</taxon>
        <taxon>Bacteroidota</taxon>
        <taxon>Flavobacteriia</taxon>
        <taxon>Flavobacteriales</taxon>
        <taxon>Flavobacteriaceae</taxon>
        <taxon>Maribacter</taxon>
    </lineage>
</organism>
<dbReference type="GO" id="GO:0016747">
    <property type="term" value="F:acyltransferase activity, transferring groups other than amino-acyl groups"/>
    <property type="evidence" value="ECO:0007669"/>
    <property type="project" value="InterPro"/>
</dbReference>
<dbReference type="RefSeq" id="WP_121064478.1">
    <property type="nucleotide sequence ID" value="NZ_RBIQ01000007.1"/>
</dbReference>
<dbReference type="Gene3D" id="3.40.630.30">
    <property type="match status" value="1"/>
</dbReference>
<evidence type="ECO:0000313" key="2">
    <source>
        <dbReference type="EMBL" id="RKR14880.1"/>
    </source>
</evidence>
<keyword evidence="2" id="KW-0808">Transferase</keyword>
<reference evidence="2 3" key="1">
    <citation type="submission" date="2018-10" db="EMBL/GenBank/DDBJ databases">
        <title>Genomic Encyclopedia of Archaeal and Bacterial Type Strains, Phase II (KMG-II): from individual species to whole genera.</title>
        <authorList>
            <person name="Goeker M."/>
        </authorList>
    </citation>
    <scope>NUCLEOTIDE SEQUENCE [LARGE SCALE GENOMIC DNA]</scope>
    <source>
        <strain evidence="2 3">DSM 25230</strain>
    </source>
</reference>
<dbReference type="PANTHER" id="PTHR43610">
    <property type="entry name" value="BLL6696 PROTEIN"/>
    <property type="match status" value="1"/>
</dbReference>
<evidence type="ECO:0000313" key="3">
    <source>
        <dbReference type="Proteomes" id="UP000269412"/>
    </source>
</evidence>
<keyword evidence="3" id="KW-1185">Reference proteome</keyword>
<feature type="domain" description="N-acetyltransferase" evidence="1">
    <location>
        <begin position="15"/>
        <end position="155"/>
    </location>
</feature>
<gene>
    <name evidence="2" type="ORF">CLV91_0961</name>
</gene>
<comment type="caution">
    <text evidence="2">The sequence shown here is derived from an EMBL/GenBank/DDBJ whole genome shotgun (WGS) entry which is preliminary data.</text>
</comment>
<dbReference type="Pfam" id="PF13302">
    <property type="entry name" value="Acetyltransf_3"/>
    <property type="match status" value="1"/>
</dbReference>
<proteinExistence type="predicted"/>
<dbReference type="AlphaFoldDB" id="A0A495EDA6"/>
<dbReference type="Proteomes" id="UP000269412">
    <property type="component" value="Unassembled WGS sequence"/>
</dbReference>
<dbReference type="EMBL" id="RBIQ01000007">
    <property type="protein sequence ID" value="RKR14880.1"/>
    <property type="molecule type" value="Genomic_DNA"/>
</dbReference>
<evidence type="ECO:0000259" key="1">
    <source>
        <dbReference type="Pfam" id="PF13302"/>
    </source>
</evidence>
<dbReference type="SUPFAM" id="SSF55729">
    <property type="entry name" value="Acyl-CoA N-acyltransferases (Nat)"/>
    <property type="match status" value="1"/>
</dbReference>
<dbReference type="InterPro" id="IPR016181">
    <property type="entry name" value="Acyl_CoA_acyltransferase"/>
</dbReference>
<sequence length="197" mass="23142">MAFNFLENYILENDRVKLSPLHSFHINELVSISEESDLWTHFIEKGNGRENLEAYINESINNRKLKKEYPFIVFDKKNEKYAGTTRFYEYSQELKNIKLGHTWYGKEFRGTGLNKHCKYLLFQFVFDILELERIGFGASSENEISIAALQSVGCKKEGILRSFLPSSISSKRVNIVLLSILKEEWIKKERDILKYKL</sequence>
<dbReference type="PANTHER" id="PTHR43610:SF1">
    <property type="entry name" value="N-ACETYLTRANSFERASE DOMAIN-CONTAINING PROTEIN"/>
    <property type="match status" value="1"/>
</dbReference>
<name>A0A495EDA6_9FLAO</name>
<accession>A0A495EDA6</accession>
<dbReference type="OrthoDB" id="9795199at2"/>